<proteinExistence type="predicted"/>
<sequence length="175" mass="19454">MLFLSRREKMIILAAGLILAALMVDQLIFSPVRAWQQRLDRSISVKSQNLEELRGLAERYRNLQGSDQAAVTALAARREDFTLFGFLERVAGETGVKRNIASMKPGTSEDRITGMRFSVVEIRLEDVGMVDVTRFLLQLETAPENVQVRSLSIGRKGAREPATLSVILHAQTLAG</sequence>
<dbReference type="InterPro" id="IPR007690">
    <property type="entry name" value="T2SS_GspM"/>
</dbReference>
<keyword evidence="2" id="KW-1185">Reference proteome</keyword>
<dbReference type="RefSeq" id="WP_265423816.1">
    <property type="nucleotide sequence ID" value="NZ_JAPFPW010000002.1"/>
</dbReference>
<dbReference type="Pfam" id="PF04612">
    <property type="entry name" value="T2SSM"/>
    <property type="match status" value="1"/>
</dbReference>
<dbReference type="Proteomes" id="UP001209681">
    <property type="component" value="Unassembled WGS sequence"/>
</dbReference>
<name>A0ABT3N667_9BACT</name>
<accession>A0ABT3N667</accession>
<organism evidence="1 2">
    <name type="scientific">Desulfobotulus pelophilus</name>
    <dbReference type="NCBI Taxonomy" id="2823377"/>
    <lineage>
        <taxon>Bacteria</taxon>
        <taxon>Pseudomonadati</taxon>
        <taxon>Thermodesulfobacteriota</taxon>
        <taxon>Desulfobacteria</taxon>
        <taxon>Desulfobacterales</taxon>
        <taxon>Desulfobacteraceae</taxon>
        <taxon>Desulfobotulus</taxon>
    </lineage>
</organism>
<evidence type="ECO:0000313" key="2">
    <source>
        <dbReference type="Proteomes" id="UP001209681"/>
    </source>
</evidence>
<evidence type="ECO:0000313" key="1">
    <source>
        <dbReference type="EMBL" id="MCW7752958.1"/>
    </source>
</evidence>
<reference evidence="1 2" key="1">
    <citation type="submission" date="2022-11" db="EMBL/GenBank/DDBJ databases">
        <title>Desulfobotulus tamanensis H1 sp. nov. - anaerobic, alkaliphilic, sulphate reducing bacterium isolated from terrestrial mud volcano.</title>
        <authorList>
            <person name="Frolova A."/>
            <person name="Merkel A.Y."/>
            <person name="Slobodkin A.I."/>
        </authorList>
    </citation>
    <scope>NUCLEOTIDE SEQUENCE [LARGE SCALE GENOMIC DNA]</scope>
    <source>
        <strain evidence="1 2">H1</strain>
    </source>
</reference>
<gene>
    <name evidence="1" type="primary">gspM</name>
    <name evidence="1" type="ORF">OOT00_03050</name>
</gene>
<comment type="caution">
    <text evidence="1">The sequence shown here is derived from an EMBL/GenBank/DDBJ whole genome shotgun (WGS) entry which is preliminary data.</text>
</comment>
<dbReference type="EMBL" id="JAPFPW010000002">
    <property type="protein sequence ID" value="MCW7752958.1"/>
    <property type="molecule type" value="Genomic_DNA"/>
</dbReference>
<protein>
    <submittedName>
        <fullName evidence="1">Type II secretion system protein GspM</fullName>
    </submittedName>
</protein>